<comment type="caution">
    <text evidence="1">The sequence shown here is derived from an EMBL/GenBank/DDBJ whole genome shotgun (WGS) entry which is preliminary data.</text>
</comment>
<organism evidence="1 2">
    <name type="scientific">Porites lobata</name>
    <dbReference type="NCBI Taxonomy" id="104759"/>
    <lineage>
        <taxon>Eukaryota</taxon>
        <taxon>Metazoa</taxon>
        <taxon>Cnidaria</taxon>
        <taxon>Anthozoa</taxon>
        <taxon>Hexacorallia</taxon>
        <taxon>Scleractinia</taxon>
        <taxon>Fungiina</taxon>
        <taxon>Poritidae</taxon>
        <taxon>Porites</taxon>
    </lineage>
</organism>
<dbReference type="Proteomes" id="UP001159405">
    <property type="component" value="Unassembled WGS sequence"/>
</dbReference>
<gene>
    <name evidence="1" type="ORF">PLOB_00033716</name>
</gene>
<evidence type="ECO:0000313" key="2">
    <source>
        <dbReference type="Proteomes" id="UP001159405"/>
    </source>
</evidence>
<feature type="non-terminal residue" evidence="1">
    <location>
        <position position="1"/>
    </location>
</feature>
<evidence type="ECO:0000313" key="1">
    <source>
        <dbReference type="EMBL" id="CAH3128659.1"/>
    </source>
</evidence>
<reference evidence="1 2" key="1">
    <citation type="submission" date="2022-05" db="EMBL/GenBank/DDBJ databases">
        <authorList>
            <consortium name="Genoscope - CEA"/>
            <person name="William W."/>
        </authorList>
    </citation>
    <scope>NUCLEOTIDE SEQUENCE [LARGE SCALE GENOMIC DNA]</scope>
</reference>
<keyword evidence="2" id="KW-1185">Reference proteome</keyword>
<name>A0ABN8P1F7_9CNID</name>
<sequence length="295" mass="32177">KKLANFYEQSSYTPVMLYATNGLRTGSSLQDLGFRGYLQYFSLLCNPALEGSTDKQTITEALWVSANFRWQVQNADHRSDHKCRLEYMLSCYACGSLVNYLTTKLMDCLTAKLVDHLTTKLVDCLTPKLMDRLTTKLMSRLTTKLVNRLTAKIVDSLTAKLIVVINLVKLDLTKSKLKKGKKYLGQENVITLGGLSLDTSGVAPIFDRQFIQSIVDQSLAAASETLVKSVNARLGMKPILGDDFNFGSHSLRSGAATVAMANGLAGYAIDKIPVVLENRRSSQGGGGCAPPAPSP</sequence>
<protein>
    <submittedName>
        <fullName evidence="1">Uncharacterized protein</fullName>
    </submittedName>
</protein>
<proteinExistence type="predicted"/>
<accession>A0ABN8P1F7</accession>
<dbReference type="EMBL" id="CALNXK010000045">
    <property type="protein sequence ID" value="CAH3128659.1"/>
    <property type="molecule type" value="Genomic_DNA"/>
</dbReference>